<reference evidence="1" key="1">
    <citation type="submission" date="2023-02" db="EMBL/GenBank/DDBJ databases">
        <title>Detection, antimicrobial susceptibility and genomic characterization of NDM-producing species of Morganellaceae, Yersiniaceae, and Enterobacteriaceae other than Klebsiella.</title>
        <authorList>
            <person name="Camargo C.H."/>
            <person name="Sacchi C.T."/>
            <person name="Campos K.R."/>
        </authorList>
    </citation>
    <scope>NUCLEOTIDE SEQUENCE</scope>
    <source>
        <strain evidence="1">1189_21</strain>
    </source>
</reference>
<accession>A0AAE4JST1</accession>
<evidence type="ECO:0000313" key="1">
    <source>
        <dbReference type="EMBL" id="MDS0899729.1"/>
    </source>
</evidence>
<dbReference type="AlphaFoldDB" id="A0AAE4JST1"/>
<name>A0AAE4JST1_MORMO</name>
<dbReference type="EMBL" id="JAPKIY010000036">
    <property type="protein sequence ID" value="MDS0899729.1"/>
    <property type="molecule type" value="Genomic_DNA"/>
</dbReference>
<evidence type="ECO:0000313" key="2">
    <source>
        <dbReference type="Proteomes" id="UP001182247"/>
    </source>
</evidence>
<gene>
    <name evidence="1" type="ORF">OSC06_17365</name>
</gene>
<sequence>MVTHLTLQITATETRIFSAEADVRLPLGDSVIDGFVFQHSPVTAYEAEVAIEHIENRIIPARAALPAGDLILHCPDPRLNYLLTGDDAGFLSTEETERAFNEIVNVISGSPVSSTSLPSDKQFTAFLLIIREITHHWGLAGLIPGTAGKNDVI</sequence>
<dbReference type="RefSeq" id="WP_036425112.1">
    <property type="nucleotide sequence ID" value="NZ_CAXOML010000019.1"/>
</dbReference>
<protein>
    <submittedName>
        <fullName evidence="1">Uncharacterized protein</fullName>
    </submittedName>
</protein>
<proteinExistence type="predicted"/>
<dbReference type="Proteomes" id="UP001182247">
    <property type="component" value="Unassembled WGS sequence"/>
</dbReference>
<comment type="caution">
    <text evidence="1">The sequence shown here is derived from an EMBL/GenBank/DDBJ whole genome shotgun (WGS) entry which is preliminary data.</text>
</comment>
<organism evidence="1 2">
    <name type="scientific">Morganella morganii</name>
    <name type="common">Proteus morganii</name>
    <dbReference type="NCBI Taxonomy" id="582"/>
    <lineage>
        <taxon>Bacteria</taxon>
        <taxon>Pseudomonadati</taxon>
        <taxon>Pseudomonadota</taxon>
        <taxon>Gammaproteobacteria</taxon>
        <taxon>Enterobacterales</taxon>
        <taxon>Morganellaceae</taxon>
        <taxon>Morganella</taxon>
    </lineage>
</organism>